<dbReference type="EMBL" id="JBEDNZ010000013">
    <property type="protein sequence ID" value="KAL0830907.1"/>
    <property type="molecule type" value="Genomic_DNA"/>
</dbReference>
<proteinExistence type="predicted"/>
<keyword evidence="2 5" id="KW-0812">Transmembrane</keyword>
<feature type="transmembrane region" description="Helical" evidence="5">
    <location>
        <begin position="310"/>
        <end position="328"/>
    </location>
</feature>
<dbReference type="Proteomes" id="UP001549921">
    <property type="component" value="Unassembled WGS sequence"/>
</dbReference>
<dbReference type="GO" id="GO:0016020">
    <property type="term" value="C:membrane"/>
    <property type="evidence" value="ECO:0007669"/>
    <property type="project" value="UniProtKB-SubCell"/>
</dbReference>
<comment type="caution">
    <text evidence="7">The sequence shown here is derived from an EMBL/GenBank/DDBJ whole genome shotgun (WGS) entry which is preliminary data.</text>
</comment>
<evidence type="ECO:0000256" key="3">
    <source>
        <dbReference type="ARBA" id="ARBA00022989"/>
    </source>
</evidence>
<evidence type="ECO:0000259" key="6">
    <source>
        <dbReference type="PROSITE" id="PS50850"/>
    </source>
</evidence>
<name>A0ABD0SYR7_LOXSC</name>
<feature type="transmembrane region" description="Helical" evidence="5">
    <location>
        <begin position="250"/>
        <end position="269"/>
    </location>
</feature>
<dbReference type="InterPro" id="IPR036259">
    <property type="entry name" value="MFS_trans_sf"/>
</dbReference>
<sequence length="352" mass="38499">MASTENNSFGSQQNQESKTKATRVNVDSILIEELGQCGKFHIRTVLLLSLAGCLGAWATNEYVFTTARIPSRCHIPECDLDVPEFTPAWLLNAIPGVSLDSFDSCQRFANATAAPAHGEDMVYTVLSHSAAAWFDRGQVEKCDRHLYYNTDTIVYDFDLGCDEWRRSLVGSLVVAGLMVAMPITGFVSDRWGRRTALVFNATNTAWIGLLRYFCNSYIMFVMLEFAQNVFGAGAFSTAYIMDHYALSLTVYLVGTGCISATMTSINIYTAELFPTQYRHSLFAFCSMLGRMGSILAPLTPALGAAVWNNLPFALFAGCACAAGALVLLTPETRGVGFTDTMEEAEKIGKSKV</sequence>
<dbReference type="PROSITE" id="PS50850">
    <property type="entry name" value="MFS"/>
    <property type="match status" value="1"/>
</dbReference>
<dbReference type="InterPro" id="IPR020846">
    <property type="entry name" value="MFS_dom"/>
</dbReference>
<keyword evidence="3 5" id="KW-1133">Transmembrane helix</keyword>
<gene>
    <name evidence="7" type="ORF">ABMA28_002997</name>
</gene>
<evidence type="ECO:0000256" key="5">
    <source>
        <dbReference type="SAM" id="Phobius"/>
    </source>
</evidence>
<dbReference type="PANTHER" id="PTHR24064">
    <property type="entry name" value="SOLUTE CARRIER FAMILY 22 MEMBER"/>
    <property type="match status" value="1"/>
</dbReference>
<dbReference type="Gene3D" id="1.20.1250.20">
    <property type="entry name" value="MFS general substrate transporter like domains"/>
    <property type="match status" value="2"/>
</dbReference>
<dbReference type="InterPro" id="IPR005828">
    <property type="entry name" value="MFS_sugar_transport-like"/>
</dbReference>
<feature type="transmembrane region" description="Helical" evidence="5">
    <location>
        <begin position="168"/>
        <end position="188"/>
    </location>
</feature>
<dbReference type="AlphaFoldDB" id="A0ABD0SYR7"/>
<organism evidence="7 8">
    <name type="scientific">Loxostege sticticalis</name>
    <name type="common">Beet webworm moth</name>
    <dbReference type="NCBI Taxonomy" id="481309"/>
    <lineage>
        <taxon>Eukaryota</taxon>
        <taxon>Metazoa</taxon>
        <taxon>Ecdysozoa</taxon>
        <taxon>Arthropoda</taxon>
        <taxon>Hexapoda</taxon>
        <taxon>Insecta</taxon>
        <taxon>Pterygota</taxon>
        <taxon>Neoptera</taxon>
        <taxon>Endopterygota</taxon>
        <taxon>Lepidoptera</taxon>
        <taxon>Glossata</taxon>
        <taxon>Ditrysia</taxon>
        <taxon>Pyraloidea</taxon>
        <taxon>Crambidae</taxon>
        <taxon>Pyraustinae</taxon>
        <taxon>Loxostege</taxon>
    </lineage>
</organism>
<dbReference type="Pfam" id="PF00083">
    <property type="entry name" value="Sugar_tr"/>
    <property type="match status" value="1"/>
</dbReference>
<keyword evidence="4 5" id="KW-0472">Membrane</keyword>
<feature type="transmembrane region" description="Helical" evidence="5">
    <location>
        <begin position="281"/>
        <end position="298"/>
    </location>
</feature>
<reference evidence="7 8" key="1">
    <citation type="submission" date="2024-06" db="EMBL/GenBank/DDBJ databases">
        <title>A chromosome-level genome assembly of beet webworm, Loxostege sticticalis.</title>
        <authorList>
            <person name="Zhang Y."/>
        </authorList>
    </citation>
    <scope>NUCLEOTIDE SEQUENCE [LARGE SCALE GENOMIC DNA]</scope>
    <source>
        <strain evidence="7">AQ028</strain>
        <tissue evidence="7">Male pupae</tissue>
    </source>
</reference>
<protein>
    <recommendedName>
        <fullName evidence="6">Major facilitator superfamily (MFS) profile domain-containing protein</fullName>
    </recommendedName>
</protein>
<comment type="subcellular location">
    <subcellularLocation>
        <location evidence="1">Membrane</location>
        <topology evidence="1">Multi-pass membrane protein</topology>
    </subcellularLocation>
</comment>
<feature type="domain" description="Major facilitator superfamily (MFS) profile" evidence="6">
    <location>
        <begin position="121"/>
        <end position="352"/>
    </location>
</feature>
<dbReference type="InterPro" id="IPR005829">
    <property type="entry name" value="Sugar_transporter_CS"/>
</dbReference>
<evidence type="ECO:0000313" key="8">
    <source>
        <dbReference type="Proteomes" id="UP001549921"/>
    </source>
</evidence>
<dbReference type="SUPFAM" id="SSF103473">
    <property type="entry name" value="MFS general substrate transporter"/>
    <property type="match status" value="2"/>
</dbReference>
<evidence type="ECO:0000256" key="1">
    <source>
        <dbReference type="ARBA" id="ARBA00004141"/>
    </source>
</evidence>
<accession>A0ABD0SYR7</accession>
<feature type="transmembrane region" description="Helical" evidence="5">
    <location>
        <begin position="209"/>
        <end position="230"/>
    </location>
</feature>
<evidence type="ECO:0000256" key="4">
    <source>
        <dbReference type="ARBA" id="ARBA00023136"/>
    </source>
</evidence>
<evidence type="ECO:0000256" key="2">
    <source>
        <dbReference type="ARBA" id="ARBA00022692"/>
    </source>
</evidence>
<dbReference type="PROSITE" id="PS00216">
    <property type="entry name" value="SUGAR_TRANSPORT_1"/>
    <property type="match status" value="1"/>
</dbReference>
<evidence type="ECO:0000313" key="7">
    <source>
        <dbReference type="EMBL" id="KAL0830907.1"/>
    </source>
</evidence>